<reference evidence="1" key="1">
    <citation type="submission" date="2021-05" db="EMBL/GenBank/DDBJ databases">
        <authorList>
            <person name="Alioto T."/>
            <person name="Alioto T."/>
            <person name="Gomez Garrido J."/>
        </authorList>
    </citation>
    <scope>NUCLEOTIDE SEQUENCE</scope>
</reference>
<accession>A0A8D8HY67</accession>
<evidence type="ECO:0000313" key="1">
    <source>
        <dbReference type="EMBL" id="CAG6543779.1"/>
    </source>
</evidence>
<proteinExistence type="predicted"/>
<sequence length="110" mass="12871">MHSSAFHKTSSTLVSPHNTITLSKKLAIFRKHRRLAFPESRSRGKFQKYCSLFQLKWNPRLALNSGDLDTRSRRLGDLATHTRVRHGRGCRCVNNNKKRECQKCRVFCVW</sequence>
<dbReference type="EMBL" id="HBUE01335929">
    <property type="protein sequence ID" value="CAG6595905.1"/>
    <property type="molecule type" value="Transcribed_RNA"/>
</dbReference>
<name>A0A8D8HY67_CULPI</name>
<dbReference type="EMBL" id="HBUE01229163">
    <property type="protein sequence ID" value="CAG6543779.1"/>
    <property type="molecule type" value="Transcribed_RNA"/>
</dbReference>
<organism evidence="1">
    <name type="scientific">Culex pipiens</name>
    <name type="common">House mosquito</name>
    <dbReference type="NCBI Taxonomy" id="7175"/>
    <lineage>
        <taxon>Eukaryota</taxon>
        <taxon>Metazoa</taxon>
        <taxon>Ecdysozoa</taxon>
        <taxon>Arthropoda</taxon>
        <taxon>Hexapoda</taxon>
        <taxon>Insecta</taxon>
        <taxon>Pterygota</taxon>
        <taxon>Neoptera</taxon>
        <taxon>Endopterygota</taxon>
        <taxon>Diptera</taxon>
        <taxon>Nematocera</taxon>
        <taxon>Culicoidea</taxon>
        <taxon>Culicidae</taxon>
        <taxon>Culicinae</taxon>
        <taxon>Culicini</taxon>
        <taxon>Culex</taxon>
        <taxon>Culex</taxon>
    </lineage>
</organism>
<dbReference type="AlphaFoldDB" id="A0A8D8HY67"/>
<protein>
    <submittedName>
        <fullName evidence="1">(northern house mosquito) hypothetical protein</fullName>
    </submittedName>
</protein>